<keyword evidence="3" id="KW-1185">Reference proteome</keyword>
<accession>A0ABY8NYV1</accession>
<feature type="signal peptide" evidence="1">
    <location>
        <begin position="1"/>
        <end position="21"/>
    </location>
</feature>
<name>A0ABY8NYV1_9GAMM</name>
<dbReference type="Pfam" id="PF06649">
    <property type="entry name" value="DUF1161"/>
    <property type="match status" value="1"/>
</dbReference>
<keyword evidence="1" id="KW-0732">Signal</keyword>
<sequence>MKKIFLLSLLLCFAVPTMALASSSCENIKQDITDKIVKKGVSLNAFKLEILPTKQVDATKVKVVGHCQDDKFKIVYTRFLHY</sequence>
<organism evidence="2 3">
    <name type="scientific">Arsenophonus apicola</name>
    <dbReference type="NCBI Taxonomy" id="2879119"/>
    <lineage>
        <taxon>Bacteria</taxon>
        <taxon>Pseudomonadati</taxon>
        <taxon>Pseudomonadota</taxon>
        <taxon>Gammaproteobacteria</taxon>
        <taxon>Enterobacterales</taxon>
        <taxon>Morganellaceae</taxon>
        <taxon>Arsenophonus</taxon>
    </lineage>
</organism>
<gene>
    <name evidence="2" type="ORF">QG404_08455</name>
</gene>
<evidence type="ECO:0000256" key="1">
    <source>
        <dbReference type="SAM" id="SignalP"/>
    </source>
</evidence>
<dbReference type="PROSITE" id="PS51257">
    <property type="entry name" value="PROKAR_LIPOPROTEIN"/>
    <property type="match status" value="1"/>
</dbReference>
<evidence type="ECO:0000313" key="2">
    <source>
        <dbReference type="EMBL" id="WGO82427.1"/>
    </source>
</evidence>
<proteinExistence type="predicted"/>
<protein>
    <submittedName>
        <fullName evidence="2">DUF1161 domain-containing protein</fullName>
    </submittedName>
</protein>
<reference evidence="2 3" key="1">
    <citation type="submission" date="2023-04" db="EMBL/GenBank/DDBJ databases">
        <title>Genome dynamics across the evolutionary transition to endosymbiosis.</title>
        <authorList>
            <person name="Siozios S."/>
            <person name="Nadal-Jimenez P."/>
            <person name="Azagi T."/>
            <person name="Sprong H."/>
            <person name="Frost C.L."/>
            <person name="Parratt S.R."/>
            <person name="Taylor G."/>
            <person name="Brettell L."/>
            <person name="Lew K.C."/>
            <person name="Croft L."/>
            <person name="King K.C."/>
            <person name="Brockhurst M.A."/>
            <person name="Hypsa V."/>
            <person name="Novakova E."/>
            <person name="Darby A.C."/>
            <person name="Hurst G.D.D."/>
        </authorList>
    </citation>
    <scope>NUCLEOTIDE SEQUENCE [LARGE SCALE GENOMIC DNA]</scope>
    <source>
        <strain evidence="3">aApi_AU</strain>
    </source>
</reference>
<dbReference type="RefSeq" id="WP_280937147.1">
    <property type="nucleotide sequence ID" value="NZ_CP123759.1"/>
</dbReference>
<dbReference type="Proteomes" id="UP001231859">
    <property type="component" value="Chromosome"/>
</dbReference>
<dbReference type="EMBL" id="CP123759">
    <property type="protein sequence ID" value="WGO82427.1"/>
    <property type="molecule type" value="Genomic_DNA"/>
</dbReference>
<feature type="chain" id="PRO_5046998768" evidence="1">
    <location>
        <begin position="22"/>
        <end position="82"/>
    </location>
</feature>
<evidence type="ECO:0000313" key="3">
    <source>
        <dbReference type="Proteomes" id="UP001231859"/>
    </source>
</evidence>
<dbReference type="InterPro" id="IPR010595">
    <property type="entry name" value="DUF1161"/>
</dbReference>